<dbReference type="GO" id="GO:0046353">
    <property type="term" value="F:aminoglycoside 3-N-acetyltransferase activity"/>
    <property type="evidence" value="ECO:0007669"/>
    <property type="project" value="UniProtKB-EC"/>
</dbReference>
<dbReference type="InterPro" id="IPR028345">
    <property type="entry name" value="Antibiotic_NAT-like"/>
</dbReference>
<dbReference type="InterPro" id="IPR003679">
    <property type="entry name" value="Amioglycoside_AcTrfase"/>
</dbReference>
<dbReference type="EC" id="2.3.1.-" evidence="5"/>
<keyword evidence="5" id="KW-0046">Antibiotic resistance</keyword>
<dbReference type="EMBL" id="CP018791">
    <property type="protein sequence ID" value="ARR01718.1"/>
    <property type="molecule type" value="Genomic_DNA"/>
</dbReference>
<keyword evidence="4 5" id="KW-0012">Acyltransferase</keyword>
<dbReference type="GO" id="GO:0046677">
    <property type="term" value="P:response to antibiotic"/>
    <property type="evidence" value="ECO:0007669"/>
    <property type="project" value="UniProtKB-KW"/>
</dbReference>
<name>A0A1X9SZM4_9BACT</name>
<dbReference type="Pfam" id="PF02522">
    <property type="entry name" value="Antibiotic_NAT"/>
    <property type="match status" value="1"/>
</dbReference>
<dbReference type="PANTHER" id="PTHR11104:SF0">
    <property type="entry name" value="SPBETA PROPHAGE-DERIVED AMINOGLYCOSIDE N(3')-ACETYLTRANSFERASE-LIKE PROTEIN YOKD"/>
    <property type="match status" value="1"/>
</dbReference>
<dbReference type="RefSeq" id="WP_192940501.1">
    <property type="nucleotide sequence ID" value="NZ_CP018791.1"/>
</dbReference>
<accession>A0A1X9SZM4</accession>
<comment type="similarity">
    <text evidence="1 5">Belongs to the antibiotic N-acetyltransferase family.</text>
</comment>
<dbReference type="PANTHER" id="PTHR11104">
    <property type="entry name" value="AMINOGLYCOSIDE N3-ACETYLTRANSFERASE"/>
    <property type="match status" value="1"/>
</dbReference>
<dbReference type="AlphaFoldDB" id="A0A1X9SZM4"/>
<dbReference type="SUPFAM" id="SSF110710">
    <property type="entry name" value="TTHA0583/YokD-like"/>
    <property type="match status" value="1"/>
</dbReference>
<evidence type="ECO:0000256" key="5">
    <source>
        <dbReference type="RuleBase" id="RU365031"/>
    </source>
</evidence>
<proteinExistence type="inferred from homology"/>
<comment type="catalytic activity">
    <reaction evidence="5">
        <text>a 2-deoxystreptamine antibiotic + acetyl-CoA = an N(3)-acetyl-2-deoxystreptamine antibiotic + CoA + H(+)</text>
        <dbReference type="Rhea" id="RHEA:12665"/>
        <dbReference type="ChEBI" id="CHEBI:15378"/>
        <dbReference type="ChEBI" id="CHEBI:57287"/>
        <dbReference type="ChEBI" id="CHEBI:57288"/>
        <dbReference type="ChEBI" id="CHEBI:57921"/>
        <dbReference type="ChEBI" id="CHEBI:77452"/>
        <dbReference type="EC" id="2.3.1.81"/>
    </reaction>
</comment>
<reference evidence="6 7" key="1">
    <citation type="journal article" date="2017" name="Genome Biol. Evol.">
        <title>Comparative Genomic Analysis Identifies a Campylobacter Clade Deficient in Selenium Metabolism.</title>
        <authorList>
            <person name="Miller W.G."/>
            <person name="Yee E."/>
            <person name="Lopes B.S."/>
            <person name="Chapman M.H."/>
            <person name="Huynh S."/>
            <person name="Bono J.L."/>
            <person name="Parker C.T."/>
            <person name="Strachan N.J.C."/>
            <person name="Forbes K.J."/>
        </authorList>
    </citation>
    <scope>NUCLEOTIDE SEQUENCE [LARGE SCALE GENOMIC DNA]</scope>
    <source>
        <strain evidence="6 7">RM8964</strain>
    </source>
</reference>
<evidence type="ECO:0000256" key="2">
    <source>
        <dbReference type="ARBA" id="ARBA00012882"/>
    </source>
</evidence>
<evidence type="ECO:0000313" key="6">
    <source>
        <dbReference type="EMBL" id="ARR01718.1"/>
    </source>
</evidence>
<gene>
    <name evidence="6" type="ORF">CVIC8964_0281</name>
</gene>
<evidence type="ECO:0000256" key="3">
    <source>
        <dbReference type="ARBA" id="ARBA00022679"/>
    </source>
</evidence>
<evidence type="ECO:0000256" key="1">
    <source>
        <dbReference type="ARBA" id="ARBA00006383"/>
    </source>
</evidence>
<protein>
    <recommendedName>
        <fullName evidence="2 5">Aminoglycoside N(3)-acetyltransferase</fullName>
        <ecNumber evidence="5">2.3.1.-</ecNumber>
    </recommendedName>
</protein>
<keyword evidence="3 5" id="KW-0808">Transferase</keyword>
<organism evidence="6 7">
    <name type="scientific">Campylobacter vicugnae</name>
    <dbReference type="NCBI Taxonomy" id="1660076"/>
    <lineage>
        <taxon>Bacteria</taxon>
        <taxon>Pseudomonadati</taxon>
        <taxon>Campylobacterota</taxon>
        <taxon>Epsilonproteobacteria</taxon>
        <taxon>Campylobacterales</taxon>
        <taxon>Campylobacteraceae</taxon>
        <taxon>Campylobacter</taxon>
    </lineage>
</organism>
<dbReference type="Proteomes" id="UP000194265">
    <property type="component" value="Chromosome"/>
</dbReference>
<evidence type="ECO:0000256" key="4">
    <source>
        <dbReference type="ARBA" id="ARBA00023315"/>
    </source>
</evidence>
<dbReference type="STRING" id="1660074.CVIC8964_0281"/>
<sequence>MNSIALIEANGRIYNYNDLINCLHQIGIGKGDILCVHTELIALGKPLVSKNEFLDSIIRAFYEVIGSSGTLIMPTFTYSFCKNQIYDKRHSRSTMGLLTEYYRHCDGVVRTDDPIFSFAIGGANASEYLIHTPTCFSNGCVYDKLRQNGGKIVLFGLTHLGYTFTHYIEEQIGVSYRYFKRFSGLMIDESGNESKQSIEYYVRKLDKNSEISIPRQIEILKRSNNFNLVPFGNAMIVAIDAQKYYKETYEAIIQNENNILQ</sequence>
<evidence type="ECO:0000313" key="7">
    <source>
        <dbReference type="Proteomes" id="UP000194265"/>
    </source>
</evidence>